<sequence>MSERIVFRRTDGGRTTVRHHPTDDGAGFRLAIIDGEVPDEATVDPAALYFIDDYDPRSLVSDAGLVVSCGEPPHFGAWERLDAWPV</sequence>
<keyword evidence="3" id="KW-1185">Reference proteome</keyword>
<reference evidence="2 3" key="2">
    <citation type="journal article" date="2011" name="Stand. Genomic Sci.">
        <title>Complete genome sequence of Tsukamurella paurometabola type strain (no. 33).</title>
        <authorList>
            <person name="Munk A.C."/>
            <person name="Lapidus A."/>
            <person name="Lucas S."/>
            <person name="Nolan M."/>
            <person name="Tice H."/>
            <person name="Cheng J.F."/>
            <person name="Del Rio T.G."/>
            <person name="Goodwin L."/>
            <person name="Pitluck S."/>
            <person name="Liolios K."/>
            <person name="Huntemann M."/>
            <person name="Ivanova N."/>
            <person name="Mavromatis K."/>
            <person name="Mikhailova N."/>
            <person name="Pati A."/>
            <person name="Chen A."/>
            <person name="Palaniappan K."/>
            <person name="Tapia R."/>
            <person name="Han C."/>
            <person name="Land M."/>
            <person name="Hauser L."/>
            <person name="Chang Y.J."/>
            <person name="Jeffries C.D."/>
            <person name="Brettin T."/>
            <person name="Yasawong M."/>
            <person name="Brambilla E.M."/>
            <person name="Rohde M."/>
            <person name="Sikorski J."/>
            <person name="Goker M."/>
            <person name="Detter J.C."/>
            <person name="Woyke T."/>
            <person name="Bristow J."/>
            <person name="Eisen J.A."/>
            <person name="Markowitz V."/>
            <person name="Hugenholtz P."/>
            <person name="Kyrpides N.C."/>
            <person name="Klenk H.P."/>
        </authorList>
    </citation>
    <scope>NUCLEOTIDE SEQUENCE [LARGE SCALE GENOMIC DNA]</scope>
    <source>
        <strain evidence="3">ATCC 8368 / DSM 20162 / CCUG 35730 / CIP 100753 / JCM 10117 / KCTC 9821 / NBRC 16120 / NCIMB 702349 / NCTC 13040</strain>
    </source>
</reference>
<dbReference type="RefSeq" id="WP_013125173.1">
    <property type="nucleotide sequence ID" value="NC_014158.1"/>
</dbReference>
<dbReference type="STRING" id="521096.Tpau_0490"/>
<dbReference type="KEGG" id="tpr:Tpau_0490"/>
<evidence type="ECO:0000313" key="3">
    <source>
        <dbReference type="Proteomes" id="UP000001213"/>
    </source>
</evidence>
<organism evidence="2 3">
    <name type="scientific">Tsukamurella paurometabola (strain ATCC 8368 / DSM 20162 / CCUG 35730 / CIP 100753 / JCM 10117 / KCTC 9821 / NBRC 16120 / NCIMB 702349 / NCTC 13040)</name>
    <name type="common">Corynebacterium paurometabolum</name>
    <dbReference type="NCBI Taxonomy" id="521096"/>
    <lineage>
        <taxon>Bacteria</taxon>
        <taxon>Bacillati</taxon>
        <taxon>Actinomycetota</taxon>
        <taxon>Actinomycetes</taxon>
        <taxon>Mycobacteriales</taxon>
        <taxon>Tsukamurellaceae</taxon>
        <taxon>Tsukamurella</taxon>
    </lineage>
</organism>
<dbReference type="HOGENOM" id="CLU_2496961_0_0_11"/>
<feature type="region of interest" description="Disordered" evidence="1">
    <location>
        <begin position="1"/>
        <end position="22"/>
    </location>
</feature>
<evidence type="ECO:0000313" key="2">
    <source>
        <dbReference type="EMBL" id="ADG77131.1"/>
    </source>
</evidence>
<accession>D5US64</accession>
<name>D5US64_TSUPD</name>
<protein>
    <submittedName>
        <fullName evidence="2">Uncharacterized protein</fullName>
    </submittedName>
</protein>
<dbReference type="Proteomes" id="UP000001213">
    <property type="component" value="Chromosome"/>
</dbReference>
<gene>
    <name evidence="2" type="ordered locus">Tpau_0490</name>
</gene>
<reference evidence="3" key="1">
    <citation type="submission" date="2010-03" db="EMBL/GenBank/DDBJ databases">
        <title>The complete chromosome of Tsukamurella paurometabola DSM 20162.</title>
        <authorList>
            <consortium name="US DOE Joint Genome Institute (JGI-PGF)"/>
            <person name="Lucas S."/>
            <person name="Copeland A."/>
            <person name="Lapidus A."/>
            <person name="Glavina del Rio T."/>
            <person name="Dalin E."/>
            <person name="Tice H."/>
            <person name="Bruce D."/>
            <person name="Goodwin L."/>
            <person name="Pitluck S."/>
            <person name="Kyrpides N."/>
            <person name="Mavromatis K."/>
            <person name="Ivanova N."/>
            <person name="Mikhailova N."/>
            <person name="Munk A.C."/>
            <person name="Brettin T."/>
            <person name="Detter J.C."/>
            <person name="Tapia R."/>
            <person name="Han C."/>
            <person name="Larimer F."/>
            <person name="Land M."/>
            <person name="Hauser L."/>
            <person name="Markowitz V."/>
            <person name="Cheng J.-F."/>
            <person name="Hugenholtz P."/>
            <person name="Woyke T."/>
            <person name="Wu D."/>
            <person name="Jando M."/>
            <person name="Brambilla E."/>
            <person name="Klenk H.-P."/>
            <person name="Eisen J.A."/>
        </authorList>
    </citation>
    <scope>NUCLEOTIDE SEQUENCE [LARGE SCALE GENOMIC DNA]</scope>
    <source>
        <strain evidence="3">ATCC 8368 / DSM 20162 / CCUG 35730 / CIP 100753 / JCM 10117 / KCTC 9821 / NBRC 16120 / NCIMB 702349 / NCTC 13040</strain>
    </source>
</reference>
<evidence type="ECO:0000256" key="1">
    <source>
        <dbReference type="SAM" id="MobiDB-lite"/>
    </source>
</evidence>
<feature type="compositionally biased region" description="Basic and acidic residues" evidence="1">
    <location>
        <begin position="1"/>
        <end position="12"/>
    </location>
</feature>
<proteinExistence type="predicted"/>
<dbReference type="EMBL" id="CP001966">
    <property type="protein sequence ID" value="ADG77131.1"/>
    <property type="molecule type" value="Genomic_DNA"/>
</dbReference>
<dbReference type="AlphaFoldDB" id="D5US64"/>